<organism evidence="9 10">
    <name type="scientific">Gallaecimonas xiamenensis 3-C-1</name>
    <dbReference type="NCBI Taxonomy" id="745411"/>
    <lineage>
        <taxon>Bacteria</taxon>
        <taxon>Pseudomonadati</taxon>
        <taxon>Pseudomonadota</taxon>
        <taxon>Gammaproteobacteria</taxon>
        <taxon>Enterobacterales</taxon>
        <taxon>Gallaecimonadaceae</taxon>
        <taxon>Gallaecimonas</taxon>
    </lineage>
</organism>
<evidence type="ECO:0000256" key="5">
    <source>
        <dbReference type="ARBA" id="ARBA00023002"/>
    </source>
</evidence>
<keyword evidence="2 7" id="KW-0349">Heme</keyword>
<keyword evidence="9" id="KW-0575">Peroxidase</keyword>
<dbReference type="InterPro" id="IPR004852">
    <property type="entry name" value="Di-haem_cyt_c_peroxidsae"/>
</dbReference>
<evidence type="ECO:0000313" key="10">
    <source>
        <dbReference type="Proteomes" id="UP000006755"/>
    </source>
</evidence>
<proteinExistence type="predicted"/>
<name>K2IG95_9GAMM</name>
<dbReference type="InterPro" id="IPR051395">
    <property type="entry name" value="Cytochrome_c_Peroxidase/MauG"/>
</dbReference>
<dbReference type="SUPFAM" id="SSF46626">
    <property type="entry name" value="Cytochrome c"/>
    <property type="match status" value="2"/>
</dbReference>
<feature type="domain" description="Cytochrome c" evidence="8">
    <location>
        <begin position="213"/>
        <end position="389"/>
    </location>
</feature>
<dbReference type="InterPro" id="IPR036909">
    <property type="entry name" value="Cyt_c-like_dom_sf"/>
</dbReference>
<evidence type="ECO:0000313" key="9">
    <source>
        <dbReference type="EMBL" id="EKE69101.1"/>
    </source>
</evidence>
<dbReference type="GO" id="GO:0009055">
    <property type="term" value="F:electron transfer activity"/>
    <property type="evidence" value="ECO:0007669"/>
    <property type="project" value="InterPro"/>
</dbReference>
<evidence type="ECO:0000256" key="3">
    <source>
        <dbReference type="ARBA" id="ARBA00022723"/>
    </source>
</evidence>
<dbReference type="Pfam" id="PF03150">
    <property type="entry name" value="CCP_MauG"/>
    <property type="match status" value="1"/>
</dbReference>
<sequence>MLVWVCGVAAAEPSLQEQQRQAIAARKAQVLAMQQLGEKLFFDPGLSGSKAISCSSCHQPALAFSSPVALMPGGPRLQQLGNRAVPSLGYSQNIPAFTEHFFENDGNDSIDNGATGGLTWDGRVDRAKDQALIPLFAANEMAAGSNQSLAAAIQAAPYWPRMQTLFSPAQLASDQDIVRRVTDSLAAYLHSPLFYPYTSKFDAIEKGQAQFTDQEQRGFALFNDPAKGNCVSCHFSSRDASGSPPKFSDYGMIGLGLPRNDAIAENRDPAFYDLGLCGPYRKDLTDKPQYCGLFRTPSLRNVALRKHFFHNGAITSLHDAIAFYATRDTHPERWYPVGADGQVQKFNDLPKKYWKNINMDPPFGGKPGDLPALSEQDISDIEAFLGTLTDGYQP</sequence>
<keyword evidence="6 7" id="KW-0408">Iron</keyword>
<dbReference type="GO" id="GO:0030313">
    <property type="term" value="C:cell envelope"/>
    <property type="evidence" value="ECO:0007669"/>
    <property type="project" value="UniProtKB-SubCell"/>
</dbReference>
<keyword evidence="5" id="KW-0560">Oxidoreductase</keyword>
<dbReference type="AlphaFoldDB" id="K2IG95"/>
<dbReference type="PATRIC" id="fig|745411.4.peg.3083"/>
<keyword evidence="3 7" id="KW-0479">Metal-binding</keyword>
<dbReference type="eggNOG" id="COG1858">
    <property type="taxonomic scope" value="Bacteria"/>
</dbReference>
<evidence type="ECO:0000256" key="4">
    <source>
        <dbReference type="ARBA" id="ARBA00022729"/>
    </source>
</evidence>
<comment type="subcellular location">
    <subcellularLocation>
        <location evidence="1">Cell envelope</location>
    </subcellularLocation>
</comment>
<dbReference type="GO" id="GO:0004130">
    <property type="term" value="F:cytochrome-c peroxidase activity"/>
    <property type="evidence" value="ECO:0007669"/>
    <property type="project" value="TreeGrafter"/>
</dbReference>
<evidence type="ECO:0000256" key="6">
    <source>
        <dbReference type="ARBA" id="ARBA00023004"/>
    </source>
</evidence>
<dbReference type="PANTHER" id="PTHR30600:SF10">
    <property type="entry name" value="BLL6722 PROTEIN"/>
    <property type="match status" value="1"/>
</dbReference>
<evidence type="ECO:0000256" key="1">
    <source>
        <dbReference type="ARBA" id="ARBA00004196"/>
    </source>
</evidence>
<protein>
    <submittedName>
        <fullName evidence="9">Di-heme cytochrome C peroxidase</fullName>
    </submittedName>
</protein>
<keyword evidence="10" id="KW-1185">Reference proteome</keyword>
<dbReference type="PROSITE" id="PS51007">
    <property type="entry name" value="CYTC"/>
    <property type="match status" value="2"/>
</dbReference>
<dbReference type="Proteomes" id="UP000006755">
    <property type="component" value="Unassembled WGS sequence"/>
</dbReference>
<dbReference type="GO" id="GO:0020037">
    <property type="term" value="F:heme binding"/>
    <property type="evidence" value="ECO:0007669"/>
    <property type="project" value="InterPro"/>
</dbReference>
<reference evidence="9 10" key="1">
    <citation type="journal article" date="2012" name="J. Bacteriol.">
        <title>Genome Sequence of Gallaecimonas xiamenensis Type Strain 3-C-1.</title>
        <authorList>
            <person name="Lai Q."/>
            <person name="Wang L."/>
            <person name="Wang W."/>
            <person name="Shao Z."/>
        </authorList>
    </citation>
    <scope>NUCLEOTIDE SEQUENCE [LARGE SCALE GENOMIC DNA]</scope>
    <source>
        <strain evidence="9 10">3-C-1</strain>
    </source>
</reference>
<comment type="caution">
    <text evidence="9">The sequence shown here is derived from an EMBL/GenBank/DDBJ whole genome shotgun (WGS) entry which is preliminary data.</text>
</comment>
<evidence type="ECO:0000256" key="2">
    <source>
        <dbReference type="ARBA" id="ARBA00022617"/>
    </source>
</evidence>
<evidence type="ECO:0000259" key="8">
    <source>
        <dbReference type="PROSITE" id="PS51007"/>
    </source>
</evidence>
<dbReference type="InterPro" id="IPR009056">
    <property type="entry name" value="Cyt_c-like_dom"/>
</dbReference>
<dbReference type="STRING" id="745411.B3C1_15669"/>
<gene>
    <name evidence="9" type="ORF">B3C1_15669</name>
</gene>
<evidence type="ECO:0000256" key="7">
    <source>
        <dbReference type="PROSITE-ProRule" id="PRU00433"/>
    </source>
</evidence>
<dbReference type="Gene3D" id="1.10.760.10">
    <property type="entry name" value="Cytochrome c-like domain"/>
    <property type="match status" value="2"/>
</dbReference>
<dbReference type="GO" id="GO:0046872">
    <property type="term" value="F:metal ion binding"/>
    <property type="evidence" value="ECO:0007669"/>
    <property type="project" value="UniProtKB-KW"/>
</dbReference>
<keyword evidence="4" id="KW-0732">Signal</keyword>
<dbReference type="PANTHER" id="PTHR30600">
    <property type="entry name" value="CYTOCHROME C PEROXIDASE-RELATED"/>
    <property type="match status" value="1"/>
</dbReference>
<feature type="domain" description="Cytochrome c" evidence="8">
    <location>
        <begin position="32"/>
        <end position="140"/>
    </location>
</feature>
<accession>K2IG95</accession>
<dbReference type="EMBL" id="AMRI01000026">
    <property type="protein sequence ID" value="EKE69101.1"/>
    <property type="molecule type" value="Genomic_DNA"/>
</dbReference>